<keyword evidence="3" id="KW-1003">Cell membrane</keyword>
<evidence type="ECO:0000256" key="5">
    <source>
        <dbReference type="ARBA" id="ARBA00023136"/>
    </source>
</evidence>
<dbReference type="GO" id="GO:0012505">
    <property type="term" value="C:endomembrane system"/>
    <property type="evidence" value="ECO:0007669"/>
    <property type="project" value="UniProtKB-SubCell"/>
</dbReference>
<dbReference type="RefSeq" id="WP_213374993.1">
    <property type="nucleotide sequence ID" value="NZ_BSFJ01000014.1"/>
</dbReference>
<dbReference type="EMBL" id="BSFJ01000014">
    <property type="protein sequence ID" value="GLK72404.1"/>
    <property type="molecule type" value="Genomic_DNA"/>
</dbReference>
<dbReference type="PANTHER" id="PTHR30024:SF43">
    <property type="entry name" value="BLL4572 PROTEIN"/>
    <property type="match status" value="1"/>
</dbReference>
<evidence type="ECO:0000256" key="3">
    <source>
        <dbReference type="ARBA" id="ARBA00022475"/>
    </source>
</evidence>
<evidence type="ECO:0000256" key="4">
    <source>
        <dbReference type="ARBA" id="ARBA00022519"/>
    </source>
</evidence>
<evidence type="ECO:0000313" key="7">
    <source>
        <dbReference type="Proteomes" id="UP001143370"/>
    </source>
</evidence>
<organism evidence="6 7">
    <name type="scientific">Ancylobacter dichloromethanicus</name>
    <dbReference type="NCBI Taxonomy" id="518825"/>
    <lineage>
        <taxon>Bacteria</taxon>
        <taxon>Pseudomonadati</taxon>
        <taxon>Pseudomonadota</taxon>
        <taxon>Alphaproteobacteria</taxon>
        <taxon>Hyphomicrobiales</taxon>
        <taxon>Xanthobacteraceae</taxon>
        <taxon>Ancylobacter</taxon>
    </lineage>
</organism>
<reference evidence="6" key="1">
    <citation type="journal article" date="2014" name="Int. J. Syst. Evol. Microbiol.">
        <title>Complete genome sequence of Corynebacterium casei LMG S-19264T (=DSM 44701T), isolated from a smear-ripened cheese.</title>
        <authorList>
            <consortium name="US DOE Joint Genome Institute (JGI-PGF)"/>
            <person name="Walter F."/>
            <person name="Albersmeier A."/>
            <person name="Kalinowski J."/>
            <person name="Ruckert C."/>
        </authorList>
    </citation>
    <scope>NUCLEOTIDE SEQUENCE</scope>
    <source>
        <strain evidence="6">VKM B-2484</strain>
    </source>
</reference>
<keyword evidence="5" id="KW-0472">Membrane</keyword>
<dbReference type="PANTHER" id="PTHR30024">
    <property type="entry name" value="ALIPHATIC SULFONATES-BINDING PROTEIN-RELATED"/>
    <property type="match status" value="1"/>
</dbReference>
<protein>
    <submittedName>
        <fullName evidence="6">Nitrate transporter</fullName>
    </submittedName>
</protein>
<sequence>MRRLAIGFIPLTDAAVLIACAERGFAAAEGLHLELHREVSWANIRDKVNVGLLDGAHMLAPLAIASSLGLGHVRVPLVAPFALNLNGNAITVSNPLYEDMEQTGEDLGSGPGTARALGQVVRRRQRAGREPLTFSSVYPFSTHSYMLRHVLAAAGLDPDRDVRLVVVPPPYTVESLRSGLIHGFCVGSPWNSVAVEAGVGRIALLGSELFSRAPEKVLGVHARFARSEPGVLAQLVRALDASARWCERPQARDELALLLSEPRHLGLPSDMLARALEGRLNAAGDGAARSDADFLVMHRDGANRPAPAHALWIYAQMVRAGQTPFSADAAAQAVRVYATGLYDAALAAAGGAASVAAAGPAPADPVGTRFGTPFTPDDLEGYLARLGTA</sequence>
<evidence type="ECO:0000313" key="6">
    <source>
        <dbReference type="EMBL" id="GLK72404.1"/>
    </source>
</evidence>
<dbReference type="Pfam" id="PF13379">
    <property type="entry name" value="NMT1_2"/>
    <property type="match status" value="1"/>
</dbReference>
<evidence type="ECO:0000256" key="2">
    <source>
        <dbReference type="ARBA" id="ARBA00022448"/>
    </source>
</evidence>
<keyword evidence="4" id="KW-0997">Cell inner membrane</keyword>
<comment type="caution">
    <text evidence="6">The sequence shown here is derived from an EMBL/GenBank/DDBJ whole genome shotgun (WGS) entry which is preliminary data.</text>
</comment>
<dbReference type="CDD" id="cd13553">
    <property type="entry name" value="PBP2_NrtA_CpmA_like"/>
    <property type="match status" value="1"/>
</dbReference>
<keyword evidence="2" id="KW-0813">Transport</keyword>
<accession>A0A9W6JAE3</accession>
<reference evidence="6" key="2">
    <citation type="submission" date="2023-01" db="EMBL/GenBank/DDBJ databases">
        <authorList>
            <person name="Sun Q."/>
            <person name="Evtushenko L."/>
        </authorList>
    </citation>
    <scope>NUCLEOTIDE SEQUENCE</scope>
    <source>
        <strain evidence="6">VKM B-2484</strain>
    </source>
</reference>
<name>A0A9W6JAE3_9HYPH</name>
<keyword evidence="7" id="KW-1185">Reference proteome</keyword>
<dbReference type="Gene3D" id="3.40.190.10">
    <property type="entry name" value="Periplasmic binding protein-like II"/>
    <property type="match status" value="2"/>
</dbReference>
<dbReference type="SUPFAM" id="SSF53850">
    <property type="entry name" value="Periplasmic binding protein-like II"/>
    <property type="match status" value="1"/>
</dbReference>
<dbReference type="Proteomes" id="UP001143370">
    <property type="component" value="Unassembled WGS sequence"/>
</dbReference>
<dbReference type="AlphaFoldDB" id="A0A9W6JAE3"/>
<evidence type="ECO:0000256" key="1">
    <source>
        <dbReference type="ARBA" id="ARBA00004308"/>
    </source>
</evidence>
<dbReference type="InterPro" id="IPR044527">
    <property type="entry name" value="NrtA/CpmA_ABC-bd_dom"/>
</dbReference>
<gene>
    <name evidence="6" type="ORF">GCM10017643_25200</name>
</gene>
<proteinExistence type="predicted"/>
<comment type="subcellular location">
    <subcellularLocation>
        <location evidence="1">Endomembrane system</location>
    </subcellularLocation>
</comment>